<keyword evidence="9" id="KW-0234">DNA repair</keyword>
<evidence type="ECO:0000256" key="4">
    <source>
        <dbReference type="ARBA" id="ARBA00014046"/>
    </source>
</evidence>
<dbReference type="GO" id="GO:0003677">
    <property type="term" value="F:DNA binding"/>
    <property type="evidence" value="ECO:0007669"/>
    <property type="project" value="UniProtKB-KW"/>
</dbReference>
<feature type="coiled-coil region" evidence="13">
    <location>
        <begin position="213"/>
        <end position="240"/>
    </location>
</feature>
<evidence type="ECO:0000256" key="1">
    <source>
        <dbReference type="ARBA" id="ARBA00001974"/>
    </source>
</evidence>
<name>A0A151LT33_9APIC</name>
<evidence type="ECO:0000256" key="2">
    <source>
        <dbReference type="ARBA" id="ARBA00006409"/>
    </source>
</evidence>
<evidence type="ECO:0000256" key="13">
    <source>
        <dbReference type="SAM" id="Coils"/>
    </source>
</evidence>
<protein>
    <recommendedName>
        <fullName evidence="4">Deoxyribodipyrimidine photo-lyase</fullName>
        <ecNumber evidence="3">4.1.99.3</ecNumber>
    </recommendedName>
    <alternativeName>
        <fullName evidence="11">DNA photolyase</fullName>
    </alternativeName>
</protein>
<dbReference type="PANTHER" id="PTHR10211">
    <property type="entry name" value="DEOXYRIBODIPYRIMIDINE PHOTOLYASE"/>
    <property type="match status" value="1"/>
</dbReference>
<dbReference type="VEuPathDB" id="PlasmoDB:PGABG01_0512600"/>
<evidence type="ECO:0000256" key="12">
    <source>
        <dbReference type="ARBA" id="ARBA00033999"/>
    </source>
</evidence>
<dbReference type="EMBL" id="LVLB01000006">
    <property type="protein sequence ID" value="KYO02331.1"/>
    <property type="molecule type" value="Genomic_DNA"/>
</dbReference>
<evidence type="ECO:0000256" key="7">
    <source>
        <dbReference type="ARBA" id="ARBA00022827"/>
    </source>
</evidence>
<dbReference type="InterPro" id="IPR052219">
    <property type="entry name" value="Photolyase_Class-2"/>
</dbReference>
<keyword evidence="7" id="KW-0274">FAD</keyword>
<evidence type="ECO:0000256" key="8">
    <source>
        <dbReference type="ARBA" id="ARBA00023125"/>
    </source>
</evidence>
<dbReference type="SUPFAM" id="SSF48173">
    <property type="entry name" value="Cryptochrome/photolyase FAD-binding domain"/>
    <property type="match status" value="1"/>
</dbReference>
<keyword evidence="8" id="KW-0238">DNA-binding</keyword>
<dbReference type="PANTHER" id="PTHR10211:SF0">
    <property type="entry name" value="DEOXYRIBODIPYRIMIDINE PHOTO-LYASE"/>
    <property type="match status" value="1"/>
</dbReference>
<evidence type="ECO:0000256" key="11">
    <source>
        <dbReference type="ARBA" id="ARBA00031671"/>
    </source>
</evidence>
<gene>
    <name evidence="16" type="ORF">PGSY75_0513600</name>
</gene>
<dbReference type="GO" id="GO:0000719">
    <property type="term" value="P:photoreactive repair"/>
    <property type="evidence" value="ECO:0007669"/>
    <property type="project" value="TreeGrafter"/>
</dbReference>
<dbReference type="Pfam" id="PF00875">
    <property type="entry name" value="DNA_photolyase"/>
    <property type="match status" value="1"/>
</dbReference>
<evidence type="ECO:0000313" key="17">
    <source>
        <dbReference type="Proteomes" id="UP000076004"/>
    </source>
</evidence>
<comment type="similarity">
    <text evidence="2">Belongs to the DNA photolyase class-2 family.</text>
</comment>
<dbReference type="AlphaFoldDB" id="A0A151LT33"/>
<evidence type="ECO:0000256" key="9">
    <source>
        <dbReference type="ARBA" id="ARBA00023204"/>
    </source>
</evidence>
<dbReference type="SUPFAM" id="SSF52425">
    <property type="entry name" value="Cryptochrome/photolyase, N-terminal domain"/>
    <property type="match status" value="1"/>
</dbReference>
<reference evidence="16 17" key="1">
    <citation type="journal article" date="2016" name="Nat. Commun.">
        <title>Genomes of cryptic chimpanzee Plasmodium species reveal key evolutionary events leading to human malaria.</title>
        <authorList>
            <person name="Sundararaman S.A."/>
            <person name="Plenderleith L.J."/>
            <person name="Liu W."/>
            <person name="Loy D.E."/>
            <person name="Learn G.H."/>
            <person name="Li Y."/>
            <person name="Shaw K.S."/>
            <person name="Ayouba A."/>
            <person name="Peeters M."/>
            <person name="Speede S."/>
            <person name="Shaw G.M."/>
            <person name="Bushman F.D."/>
            <person name="Brisson D."/>
            <person name="Rayner J.C."/>
            <person name="Sharp P.M."/>
            <person name="Hahn B.H."/>
        </authorList>
    </citation>
    <scope>NUCLEOTIDE SEQUENCE [LARGE SCALE GENOMIC DNA]</scope>
    <source>
        <strain evidence="16 17">SY75</strain>
    </source>
</reference>
<dbReference type="InterPro" id="IPR036155">
    <property type="entry name" value="Crypto/Photolyase_N_sf"/>
</dbReference>
<evidence type="ECO:0000256" key="6">
    <source>
        <dbReference type="ARBA" id="ARBA00022763"/>
    </source>
</evidence>
<proteinExistence type="inferred from homology"/>
<keyword evidence="10 16" id="KW-0456">Lyase</keyword>
<dbReference type="EC" id="4.1.99.3" evidence="3"/>
<keyword evidence="5" id="KW-0285">Flavoprotein</keyword>
<evidence type="ECO:0000313" key="16">
    <source>
        <dbReference type="EMBL" id="KYO02331.1"/>
    </source>
</evidence>
<keyword evidence="13" id="KW-0175">Coiled coil</keyword>
<feature type="region of interest" description="Disordered" evidence="14">
    <location>
        <begin position="289"/>
        <end position="366"/>
    </location>
</feature>
<accession>A0A151LT33</accession>
<evidence type="ECO:0000259" key="15">
    <source>
        <dbReference type="PROSITE" id="PS51645"/>
    </source>
</evidence>
<dbReference type="PROSITE" id="PS51645">
    <property type="entry name" value="PHR_CRY_ALPHA_BETA"/>
    <property type="match status" value="1"/>
</dbReference>
<comment type="caution">
    <text evidence="16">The sequence shown here is derived from an EMBL/GenBank/DDBJ whole genome shotgun (WGS) entry which is preliminary data.</text>
</comment>
<evidence type="ECO:0000256" key="10">
    <source>
        <dbReference type="ARBA" id="ARBA00023239"/>
    </source>
</evidence>
<dbReference type="Gene3D" id="1.25.40.80">
    <property type="match status" value="1"/>
</dbReference>
<dbReference type="FunFam" id="1.10.579.10:FF:000002">
    <property type="entry name" value="Deoxyribodipyrimidine photolyase"/>
    <property type="match status" value="1"/>
</dbReference>
<dbReference type="RefSeq" id="XP_018643071.1">
    <property type="nucleotide sequence ID" value="XM_018784416.1"/>
</dbReference>
<comment type="catalytic activity">
    <reaction evidence="12">
        <text>cyclobutadipyrimidine (in DNA) = 2 pyrimidine residues (in DNA).</text>
        <dbReference type="EC" id="4.1.99.3"/>
    </reaction>
</comment>
<dbReference type="Gene3D" id="3.40.50.620">
    <property type="entry name" value="HUPs"/>
    <property type="match status" value="1"/>
</dbReference>
<feature type="domain" description="Photolyase/cryptochrome alpha/beta" evidence="15">
    <location>
        <begin position="510"/>
        <end position="643"/>
    </location>
</feature>
<dbReference type="InterPro" id="IPR014729">
    <property type="entry name" value="Rossmann-like_a/b/a_fold"/>
</dbReference>
<evidence type="ECO:0000256" key="3">
    <source>
        <dbReference type="ARBA" id="ARBA00013149"/>
    </source>
</evidence>
<dbReference type="Gene3D" id="1.10.579.10">
    <property type="entry name" value="DNA Cyclobutane Dipyrimidine Photolyase, subunit A, domain 3"/>
    <property type="match status" value="1"/>
</dbReference>
<sequence>MVSDKDNKVDAMLYEPLKNKDSNFLEKCEYTKKLNEENKQEKIIIDGQGNSLDEKRKKNLIKNNEDILRNANNYMKNDNKPQVHINKGITISNKTNNNNHISIIEESKRMDVMSSNDEEKKEITTNVKEIDVDEKKKKTIIINNEDILKDNYNYNNIITCNNNMRNNILNMNVNKDENILSEKGNKTDNTSILTDSNKKKQVSFFSQVEKNIIQQSKGNIEKKKKYINEEKEEKEELYSKEPTNNILSTEQFNEDISNTKILKKNEIHNKVTEKNNISVKEKNHINTSSKSNIYIGSKKNISNPSQKNISVPSQRNRYIPSQNNSPRKTLMTSQNNKVTKIIKSINEKEQNKGNDRKTKYNDNNNTKNLTCSSKILRNDLKKEKSNTELSKKNTLDMCSFATNTIKETTLISDKKKKRNPYETSLETKLNILNKRIRCLTSFEHFKDGSTTLRNNQTDGKFKELLLSHESITKNNKITNGGNPLNNNISCDNMNSNNISPEHNSCDYNKNNVLLLLTRDFRIKDNWALIYAYEQAKKKKTNLYACTYLNRKEEFPKRHIDIKLKVLKNLEENMKIKLNIPFYVLAIYMIDEFMEFLRIHEIKTIICDFNPLNQTKIFIQNLVELSNKKKIKIIQVDSHNIVPMWLTSNIEENSSRTIKPKIQTHLSTFLIEYIELEMFDQIIKYPEPFSISEVFNKLTVYIPCPVLLNFVCTEEKAHEILQNFCSHKLEKYNLKKNDPNSEMTNLLTPYINFGIISSQRCVLEVNKYAHNFPSINTIRGKETFNEEMVMKKELADNFCYYNKNYDNFNGGKDWAKDSLKKHDADKREYLYDYEDFKNAKTHEDLWNCAQLQLINEGIIHEFLRMYWCKQILNWSGNSKTALKYAMKLNDDFAIDAKSPYGYVSIMSSIMAIHDQSWNERNIFGKIRYMNYNSCKRHFDIDYYMQKYPRGKENALIVQKIPTITFSNYLKKRKYDNITLEQSRKEKREKK</sequence>
<comment type="cofactor">
    <cofactor evidence="1">
        <name>FAD</name>
        <dbReference type="ChEBI" id="CHEBI:57692"/>
    </cofactor>
</comment>
<feature type="compositionally biased region" description="Basic and acidic residues" evidence="14">
    <location>
        <begin position="345"/>
        <end position="360"/>
    </location>
</feature>
<dbReference type="Proteomes" id="UP000076004">
    <property type="component" value="Chromosome 5"/>
</dbReference>
<organism evidence="16 17">
    <name type="scientific">Plasmodium gaboni</name>
    <dbReference type="NCBI Taxonomy" id="647221"/>
    <lineage>
        <taxon>Eukaryota</taxon>
        <taxon>Sar</taxon>
        <taxon>Alveolata</taxon>
        <taxon>Apicomplexa</taxon>
        <taxon>Aconoidasida</taxon>
        <taxon>Haemosporida</taxon>
        <taxon>Plasmodiidae</taxon>
        <taxon>Plasmodium</taxon>
        <taxon>Plasmodium (Laverania)</taxon>
    </lineage>
</organism>
<dbReference type="InterPro" id="IPR006050">
    <property type="entry name" value="DNA_photolyase_N"/>
</dbReference>
<dbReference type="InterPro" id="IPR036134">
    <property type="entry name" value="Crypto/Photolyase_FAD-like_sf"/>
</dbReference>
<feature type="compositionally biased region" description="Polar residues" evidence="14">
    <location>
        <begin position="289"/>
        <end position="338"/>
    </location>
</feature>
<evidence type="ECO:0000256" key="14">
    <source>
        <dbReference type="SAM" id="MobiDB-lite"/>
    </source>
</evidence>
<evidence type="ECO:0000256" key="5">
    <source>
        <dbReference type="ARBA" id="ARBA00022630"/>
    </source>
</evidence>
<dbReference type="GeneID" id="29775028"/>
<dbReference type="VEuPathDB" id="PlasmoDB:PGSY75_0513600"/>
<dbReference type="KEGG" id="pgab:PGSY75_0513600"/>
<dbReference type="GO" id="GO:0003904">
    <property type="term" value="F:deoxyribodipyrimidine photo-lyase activity"/>
    <property type="evidence" value="ECO:0007669"/>
    <property type="project" value="UniProtKB-EC"/>
</dbReference>
<keyword evidence="6" id="KW-0227">DNA damage</keyword>